<accession>A0A2Z6QQM8</accession>
<organism evidence="1 2">
    <name type="scientific">Rhizophagus clarus</name>
    <dbReference type="NCBI Taxonomy" id="94130"/>
    <lineage>
        <taxon>Eukaryota</taxon>
        <taxon>Fungi</taxon>
        <taxon>Fungi incertae sedis</taxon>
        <taxon>Mucoromycota</taxon>
        <taxon>Glomeromycotina</taxon>
        <taxon>Glomeromycetes</taxon>
        <taxon>Glomerales</taxon>
        <taxon>Glomeraceae</taxon>
        <taxon>Rhizophagus</taxon>
    </lineage>
</organism>
<comment type="caution">
    <text evidence="1">The sequence shown here is derived from an EMBL/GenBank/DDBJ whole genome shotgun (WGS) entry which is preliminary data.</text>
</comment>
<sequence length="73" mass="8600">MNKEITHIKANLESILMQSQRFLSKYFTENDFNKDDNVFNEETHIIVQVLSATVKSLQMFYLSNKKFAVQNLI</sequence>
<proteinExistence type="predicted"/>
<reference evidence="1 2" key="1">
    <citation type="submission" date="2017-11" db="EMBL/GenBank/DDBJ databases">
        <title>The genome of Rhizophagus clarus HR1 reveals common genetic basis of auxotrophy among arbuscular mycorrhizal fungi.</title>
        <authorList>
            <person name="Kobayashi Y."/>
        </authorList>
    </citation>
    <scope>NUCLEOTIDE SEQUENCE [LARGE SCALE GENOMIC DNA]</scope>
    <source>
        <strain evidence="1 2">HR1</strain>
    </source>
</reference>
<evidence type="ECO:0000313" key="2">
    <source>
        <dbReference type="Proteomes" id="UP000247702"/>
    </source>
</evidence>
<dbReference type="Proteomes" id="UP000247702">
    <property type="component" value="Unassembled WGS sequence"/>
</dbReference>
<keyword evidence="2" id="KW-1185">Reference proteome</keyword>
<protein>
    <submittedName>
        <fullName evidence="1">Uncharacterized protein</fullName>
    </submittedName>
</protein>
<gene>
    <name evidence="1" type="ORF">RclHR1_14670004</name>
</gene>
<evidence type="ECO:0000313" key="1">
    <source>
        <dbReference type="EMBL" id="GBB88139.1"/>
    </source>
</evidence>
<dbReference type="AlphaFoldDB" id="A0A2Z6QQM8"/>
<name>A0A2Z6QQM8_9GLOM</name>
<dbReference type="EMBL" id="BEXD01000521">
    <property type="protein sequence ID" value="GBB88139.1"/>
    <property type="molecule type" value="Genomic_DNA"/>
</dbReference>